<dbReference type="PROSITE" id="PS51257">
    <property type="entry name" value="PROKAR_LIPOPROTEIN"/>
    <property type="match status" value="1"/>
</dbReference>
<organism evidence="3 4">
    <name type="scientific">Mesorhizobium opportunistum (strain LMG 24607 / HAMBI 3007 / WSM2075)</name>
    <dbReference type="NCBI Taxonomy" id="536019"/>
    <lineage>
        <taxon>Bacteria</taxon>
        <taxon>Pseudomonadati</taxon>
        <taxon>Pseudomonadota</taxon>
        <taxon>Alphaproteobacteria</taxon>
        <taxon>Hyphomicrobiales</taxon>
        <taxon>Phyllobacteriaceae</taxon>
        <taxon>Mesorhizobium</taxon>
    </lineage>
</organism>
<feature type="compositionally biased region" description="Polar residues" evidence="1">
    <location>
        <begin position="20"/>
        <end position="39"/>
    </location>
</feature>
<dbReference type="KEGG" id="mop:Mesop_3015"/>
<accession>F7Y6Z8</accession>
<dbReference type="AlphaFoldDB" id="F7Y6Z8"/>
<protein>
    <recommendedName>
        <fullName evidence="5">Immunogenic protein (Bcsp31-1)</fullName>
    </recommendedName>
</protein>
<keyword evidence="2" id="KW-0732">Signal</keyword>
<proteinExistence type="predicted"/>
<gene>
    <name evidence="3" type="ordered locus">Mesop_3015</name>
</gene>
<evidence type="ECO:0000256" key="2">
    <source>
        <dbReference type="SAM" id="SignalP"/>
    </source>
</evidence>
<feature type="compositionally biased region" description="Polar residues" evidence="1">
    <location>
        <begin position="46"/>
        <end position="61"/>
    </location>
</feature>
<feature type="region of interest" description="Disordered" evidence="1">
    <location>
        <begin position="19"/>
        <end position="61"/>
    </location>
</feature>
<dbReference type="HOGENOM" id="CLU_2936241_0_0_5"/>
<dbReference type="Proteomes" id="UP000001623">
    <property type="component" value="Chromosome"/>
</dbReference>
<evidence type="ECO:0000256" key="1">
    <source>
        <dbReference type="SAM" id="MobiDB-lite"/>
    </source>
</evidence>
<name>F7Y6Z8_MESOW</name>
<reference evidence="3 4" key="1">
    <citation type="submission" date="2010-10" db="EMBL/GenBank/DDBJ databases">
        <title>Complete sequence of Mesorhizobium opportunistum WSM2075.</title>
        <authorList>
            <consortium name="US DOE Joint Genome Institute"/>
            <person name="Lucas S."/>
            <person name="Copeland A."/>
            <person name="Lapidus A."/>
            <person name="Cheng J.-F."/>
            <person name="Bruce D."/>
            <person name="Goodwin L."/>
            <person name="Pitluck S."/>
            <person name="Chertkov O."/>
            <person name="Misra M."/>
            <person name="Detter J.C."/>
            <person name="Han C."/>
            <person name="Tapia R."/>
            <person name="Land M."/>
            <person name="Hauser L."/>
            <person name="Kyrpides N."/>
            <person name="Ovchinnikova G."/>
            <person name="Mavrommatis K.M."/>
            <person name="Tiwari R.P."/>
            <person name="Howieson J.G."/>
            <person name="O'Hara G.W."/>
            <person name="Nandasena K.G."/>
            <person name="Woyke T."/>
        </authorList>
    </citation>
    <scope>NUCLEOTIDE SEQUENCE [LARGE SCALE GENOMIC DNA]</scope>
    <source>
        <strain evidence="4">LMG 24607 / HAMBI 3007 / WSM2075</strain>
    </source>
</reference>
<dbReference type="EMBL" id="CP002279">
    <property type="protein sequence ID" value="AEH87468.1"/>
    <property type="molecule type" value="Genomic_DNA"/>
</dbReference>
<sequence length="61" mass="6396">MRSPLSFLVLAATLALGACDNNSEPTKANTDTVNKNPQVDQDARPKSTTGGDQPATVPQNK</sequence>
<dbReference type="RefSeq" id="WP_013894158.1">
    <property type="nucleotide sequence ID" value="NC_015675.1"/>
</dbReference>
<dbReference type="STRING" id="536019.Mesop_3015"/>
<evidence type="ECO:0008006" key="5">
    <source>
        <dbReference type="Google" id="ProtNLM"/>
    </source>
</evidence>
<feature type="signal peptide" evidence="2">
    <location>
        <begin position="1"/>
        <end position="17"/>
    </location>
</feature>
<evidence type="ECO:0000313" key="4">
    <source>
        <dbReference type="Proteomes" id="UP000001623"/>
    </source>
</evidence>
<evidence type="ECO:0000313" key="3">
    <source>
        <dbReference type="EMBL" id="AEH87468.1"/>
    </source>
</evidence>
<feature type="chain" id="PRO_5003365326" description="Immunogenic protein (Bcsp31-1)" evidence="2">
    <location>
        <begin position="18"/>
        <end position="61"/>
    </location>
</feature>